<dbReference type="CDD" id="cd04508">
    <property type="entry name" value="Tudor_SF"/>
    <property type="match status" value="1"/>
</dbReference>
<reference evidence="15" key="3">
    <citation type="submission" date="2015-06" db="UniProtKB">
        <authorList>
            <consortium name="EnsemblProtists"/>
        </authorList>
    </citation>
    <scope>IDENTIFICATION</scope>
</reference>
<dbReference type="OrthoDB" id="342024at2759"/>
<dbReference type="GO" id="GO:0006412">
    <property type="term" value="P:translation"/>
    <property type="evidence" value="ECO:0007669"/>
    <property type="project" value="UniProtKB-KW"/>
</dbReference>
<keyword evidence="9" id="KW-0648">Protein biosynthesis</keyword>
<comment type="catalytic activity">
    <reaction evidence="11">
        <text>GTP + H2O = GDP + phosphate + H(+)</text>
        <dbReference type="Rhea" id="RHEA:19669"/>
        <dbReference type="ChEBI" id="CHEBI:15377"/>
        <dbReference type="ChEBI" id="CHEBI:15378"/>
        <dbReference type="ChEBI" id="CHEBI:37565"/>
        <dbReference type="ChEBI" id="CHEBI:43474"/>
        <dbReference type="ChEBI" id="CHEBI:58189"/>
    </reaction>
    <physiologicalReaction direction="left-to-right" evidence="11">
        <dbReference type="Rhea" id="RHEA:19670"/>
    </physiologicalReaction>
</comment>
<dbReference type="InterPro" id="IPR050100">
    <property type="entry name" value="TRAFAC_GTPase_members"/>
</dbReference>
<dbReference type="Pfam" id="PF00009">
    <property type="entry name" value="GTP_EFTU"/>
    <property type="match status" value="1"/>
</dbReference>
<dbReference type="EnsemblProtists" id="EKX33317">
    <property type="protein sequence ID" value="EKX33317"/>
    <property type="gene ID" value="GUITHDRAFT_120483"/>
</dbReference>
<keyword evidence="7" id="KW-0547">Nucleotide-binding</keyword>
<accession>L1IB80</accession>
<dbReference type="Gene3D" id="2.40.30.10">
    <property type="entry name" value="Translation factors"/>
    <property type="match status" value="2"/>
</dbReference>
<dbReference type="PRINTS" id="PR00315">
    <property type="entry name" value="ELONGATNFCT"/>
</dbReference>
<dbReference type="PaxDb" id="55529-EKX33317"/>
<dbReference type="Gene3D" id="3.40.50.300">
    <property type="entry name" value="P-loop containing nucleotide triphosphate hydrolases"/>
    <property type="match status" value="1"/>
</dbReference>
<evidence type="ECO:0000256" key="1">
    <source>
        <dbReference type="ARBA" id="ARBA00004229"/>
    </source>
</evidence>
<dbReference type="InterPro" id="IPR031157">
    <property type="entry name" value="G_TR_CS"/>
</dbReference>
<dbReference type="EMBL" id="JH993146">
    <property type="protein sequence ID" value="EKX33317.1"/>
    <property type="molecule type" value="Genomic_DNA"/>
</dbReference>
<dbReference type="GO" id="GO:0009507">
    <property type="term" value="C:chloroplast"/>
    <property type="evidence" value="ECO:0007669"/>
    <property type="project" value="UniProtKB-SubCell"/>
</dbReference>
<reference evidence="16" key="2">
    <citation type="submission" date="2012-11" db="EMBL/GenBank/DDBJ databases">
        <authorList>
            <person name="Kuo A."/>
            <person name="Curtis B.A."/>
            <person name="Tanifuji G."/>
            <person name="Burki F."/>
            <person name="Gruber A."/>
            <person name="Irimia M."/>
            <person name="Maruyama S."/>
            <person name="Arias M.C."/>
            <person name="Ball S.G."/>
            <person name="Gile G.H."/>
            <person name="Hirakawa Y."/>
            <person name="Hopkins J.F."/>
            <person name="Rensing S.A."/>
            <person name="Schmutz J."/>
            <person name="Symeonidi A."/>
            <person name="Elias M."/>
            <person name="Eveleigh R.J."/>
            <person name="Herman E.K."/>
            <person name="Klute M.J."/>
            <person name="Nakayama T."/>
            <person name="Obornik M."/>
            <person name="Reyes-Prieto A."/>
            <person name="Armbrust E.V."/>
            <person name="Aves S.J."/>
            <person name="Beiko R.G."/>
            <person name="Coutinho P."/>
            <person name="Dacks J.B."/>
            <person name="Durnford D.G."/>
            <person name="Fast N.M."/>
            <person name="Green B.R."/>
            <person name="Grisdale C."/>
            <person name="Hempe F."/>
            <person name="Henrissat B."/>
            <person name="Hoppner M.P."/>
            <person name="Ishida K.-I."/>
            <person name="Kim E."/>
            <person name="Koreny L."/>
            <person name="Kroth P.G."/>
            <person name="Liu Y."/>
            <person name="Malik S.-B."/>
            <person name="Maier U.G."/>
            <person name="McRose D."/>
            <person name="Mock T."/>
            <person name="Neilson J.A."/>
            <person name="Onodera N.T."/>
            <person name="Poole A.M."/>
            <person name="Pritham E.J."/>
            <person name="Richards T.A."/>
            <person name="Rocap G."/>
            <person name="Roy S.W."/>
            <person name="Sarai C."/>
            <person name="Schaack S."/>
            <person name="Shirato S."/>
            <person name="Slamovits C.H."/>
            <person name="Spencer D.F."/>
            <person name="Suzuki S."/>
            <person name="Worden A.Z."/>
            <person name="Zauner S."/>
            <person name="Barry K."/>
            <person name="Bell C."/>
            <person name="Bharti A.K."/>
            <person name="Crow J.A."/>
            <person name="Grimwood J."/>
            <person name="Kramer R."/>
            <person name="Lindquist E."/>
            <person name="Lucas S."/>
            <person name="Salamov A."/>
            <person name="McFadden G.I."/>
            <person name="Lane C.E."/>
            <person name="Keeling P.J."/>
            <person name="Gray M.W."/>
            <person name="Grigoriev I.V."/>
            <person name="Archibald J.M."/>
        </authorList>
    </citation>
    <scope>NUCLEOTIDE SEQUENCE</scope>
    <source>
        <strain evidence="16">CCMP2712</strain>
    </source>
</reference>
<evidence type="ECO:0000256" key="3">
    <source>
        <dbReference type="ARBA" id="ARBA00007249"/>
    </source>
</evidence>
<name>L1IB80_GUITC</name>
<dbReference type="SUPFAM" id="SSF50465">
    <property type="entry name" value="EF-Tu/eEF-1alpha/eIF2-gamma C-terminal domain"/>
    <property type="match status" value="1"/>
</dbReference>
<evidence type="ECO:0000256" key="6">
    <source>
        <dbReference type="ARBA" id="ARBA00022640"/>
    </source>
</evidence>
<keyword evidence="6" id="KW-0934">Plastid</keyword>
<evidence type="ECO:0000256" key="4">
    <source>
        <dbReference type="ARBA" id="ARBA00022490"/>
    </source>
</evidence>
<dbReference type="InterPro" id="IPR009001">
    <property type="entry name" value="Transl_elong_EF1A/Init_IF2_C"/>
</dbReference>
<sequence length="665" mass="72681">MSRHRNVGGLVAEAEEEFDDDYYLENDHGQLLEIGARVMARFYDEDEWYPGYVVGKTGSGYMIEFEGYEEDGAQETAVEDVELLDPSKTRIVSNTAYQILGGQVGESDMNSALEMSNFDVEKAVSLLLDWIAHGKPGGELVSPDKARKQASTPTVLKDQELKKSSTPRSEKPTVTPKKGKSGGKMTPSSQKKKNQEFSSVANELDGLGLEEHELGETNAGEVDEEAFDLVPEVESDGRETISLVVVGHVDAGKSTLNGHLLCLLGSVDQRTMHKYEKESKAIGKGSFAFAWVLDGHAEERERGVTIDVGVTHFKTEHRHVQLLDAPGHKDFVPSMISGAAQADAAILVIDGSTGEFESGFHSGGQTVEHAILVRSLGVQQMIVAVNKLDNVDYSKDRYEQIQDELSRFLVKAGFRASDVFFIPCRSKPFRGENLLQRKDARLTAWYDGPTLIELIDLLRPPPRPVDLPLRLSISDVFKTQAMGSCVAGRIEAGVLSPGAQVLLRPGDLTANVRSVQRHGNKVATAKAGDSVTVALTSIDFDQVQVGAFLCPPEAPIPLSSSFLAQILLFDIQEPVTLGYQATMYLQSTNEPVVVSKMLCTVKKSTGEVLKKRPRALPKHTTAVVQLTCNRPICVETFNDYKQLGRFTLRESGNTIAAGTIMKIVS</sequence>
<dbReference type="CDD" id="cd01883">
    <property type="entry name" value="EF1_alpha"/>
    <property type="match status" value="1"/>
</dbReference>
<reference evidence="14 16" key="1">
    <citation type="journal article" date="2012" name="Nature">
        <title>Algal genomes reveal evolutionary mosaicism and the fate of nucleomorphs.</title>
        <authorList>
            <consortium name="DOE Joint Genome Institute"/>
            <person name="Curtis B.A."/>
            <person name="Tanifuji G."/>
            <person name="Burki F."/>
            <person name="Gruber A."/>
            <person name="Irimia M."/>
            <person name="Maruyama S."/>
            <person name="Arias M.C."/>
            <person name="Ball S.G."/>
            <person name="Gile G.H."/>
            <person name="Hirakawa Y."/>
            <person name="Hopkins J.F."/>
            <person name="Kuo A."/>
            <person name="Rensing S.A."/>
            <person name="Schmutz J."/>
            <person name="Symeonidi A."/>
            <person name="Elias M."/>
            <person name="Eveleigh R.J."/>
            <person name="Herman E.K."/>
            <person name="Klute M.J."/>
            <person name="Nakayama T."/>
            <person name="Obornik M."/>
            <person name="Reyes-Prieto A."/>
            <person name="Armbrust E.V."/>
            <person name="Aves S.J."/>
            <person name="Beiko R.G."/>
            <person name="Coutinho P."/>
            <person name="Dacks J.B."/>
            <person name="Durnford D.G."/>
            <person name="Fast N.M."/>
            <person name="Green B.R."/>
            <person name="Grisdale C.J."/>
            <person name="Hempel F."/>
            <person name="Henrissat B."/>
            <person name="Hoppner M.P."/>
            <person name="Ishida K."/>
            <person name="Kim E."/>
            <person name="Koreny L."/>
            <person name="Kroth P.G."/>
            <person name="Liu Y."/>
            <person name="Malik S.B."/>
            <person name="Maier U.G."/>
            <person name="McRose D."/>
            <person name="Mock T."/>
            <person name="Neilson J.A."/>
            <person name="Onodera N.T."/>
            <person name="Poole A.M."/>
            <person name="Pritham E.J."/>
            <person name="Richards T.A."/>
            <person name="Rocap G."/>
            <person name="Roy S.W."/>
            <person name="Sarai C."/>
            <person name="Schaack S."/>
            <person name="Shirato S."/>
            <person name="Slamovits C.H."/>
            <person name="Spencer D.F."/>
            <person name="Suzuki S."/>
            <person name="Worden A.Z."/>
            <person name="Zauner S."/>
            <person name="Barry K."/>
            <person name="Bell C."/>
            <person name="Bharti A.K."/>
            <person name="Crow J.A."/>
            <person name="Grimwood J."/>
            <person name="Kramer R."/>
            <person name="Lindquist E."/>
            <person name="Lucas S."/>
            <person name="Salamov A."/>
            <person name="McFadden G.I."/>
            <person name="Lane C.E."/>
            <person name="Keeling P.J."/>
            <person name="Gray M.W."/>
            <person name="Grigoriev I.V."/>
            <person name="Archibald J.M."/>
        </authorList>
    </citation>
    <scope>NUCLEOTIDE SEQUENCE</scope>
    <source>
        <strain evidence="14 16">CCMP2712</strain>
    </source>
</reference>
<dbReference type="AlphaFoldDB" id="L1IB80"/>
<dbReference type="Proteomes" id="UP000011087">
    <property type="component" value="Unassembled WGS sequence"/>
</dbReference>
<feature type="region of interest" description="Disordered" evidence="12">
    <location>
        <begin position="138"/>
        <end position="197"/>
    </location>
</feature>
<evidence type="ECO:0000256" key="8">
    <source>
        <dbReference type="ARBA" id="ARBA00022801"/>
    </source>
</evidence>
<dbReference type="SUPFAM" id="SSF50447">
    <property type="entry name" value="Translation proteins"/>
    <property type="match status" value="1"/>
</dbReference>
<dbReference type="SUPFAM" id="SSF52540">
    <property type="entry name" value="P-loop containing nucleoside triphosphate hydrolases"/>
    <property type="match status" value="1"/>
</dbReference>
<dbReference type="InterPro" id="IPR054696">
    <property type="entry name" value="GTP-eEF1A_C"/>
</dbReference>
<comment type="similarity">
    <text evidence="3">Belongs to the TRAFAC class translation factor GTPase superfamily. Classic translation factor GTPase family. EF-Tu/EF-1A subfamily.</text>
</comment>
<dbReference type="InterPro" id="IPR000795">
    <property type="entry name" value="T_Tr_GTP-bd_dom"/>
</dbReference>
<dbReference type="eggNOG" id="KOG0458">
    <property type="taxonomic scope" value="Eukaryota"/>
</dbReference>
<organism evidence="14">
    <name type="scientific">Guillardia theta (strain CCMP2712)</name>
    <name type="common">Cryptophyte</name>
    <dbReference type="NCBI Taxonomy" id="905079"/>
    <lineage>
        <taxon>Eukaryota</taxon>
        <taxon>Cryptophyceae</taxon>
        <taxon>Pyrenomonadales</taxon>
        <taxon>Geminigeraceae</taxon>
        <taxon>Guillardia</taxon>
    </lineage>
</organism>
<evidence type="ECO:0000256" key="10">
    <source>
        <dbReference type="ARBA" id="ARBA00023134"/>
    </source>
</evidence>
<dbReference type="GO" id="GO:0003924">
    <property type="term" value="F:GTPase activity"/>
    <property type="evidence" value="ECO:0007669"/>
    <property type="project" value="InterPro"/>
</dbReference>
<keyword evidence="8" id="KW-0378">Hydrolase</keyword>
<feature type="domain" description="Tr-type G" evidence="13">
    <location>
        <begin position="238"/>
        <end position="463"/>
    </location>
</feature>
<dbReference type="PANTHER" id="PTHR23115">
    <property type="entry name" value="TRANSLATION FACTOR"/>
    <property type="match status" value="1"/>
</dbReference>
<keyword evidence="10" id="KW-0342">GTP-binding</keyword>
<dbReference type="FunFam" id="2.40.30.10:FF:000020">
    <property type="entry name" value="Translation elongation factor EF-1"/>
    <property type="match status" value="1"/>
</dbReference>
<dbReference type="HOGENOM" id="CLU_007265_3_2_1"/>
<dbReference type="KEGG" id="gtt:GUITHDRAFT_120483"/>
<evidence type="ECO:0000256" key="7">
    <source>
        <dbReference type="ARBA" id="ARBA00022741"/>
    </source>
</evidence>
<evidence type="ECO:0000256" key="11">
    <source>
        <dbReference type="ARBA" id="ARBA00049117"/>
    </source>
</evidence>
<comment type="subcellular location">
    <subcellularLocation>
        <location evidence="2">Cytoplasm</location>
    </subcellularLocation>
    <subcellularLocation>
        <location evidence="1">Plastid</location>
        <location evidence="1">Chloroplast</location>
    </subcellularLocation>
</comment>
<dbReference type="InterPro" id="IPR009000">
    <property type="entry name" value="Transl_B-barrel_sf"/>
</dbReference>
<dbReference type="STRING" id="905079.L1IB80"/>
<evidence type="ECO:0000256" key="5">
    <source>
        <dbReference type="ARBA" id="ARBA00022528"/>
    </source>
</evidence>
<dbReference type="InterPro" id="IPR027417">
    <property type="entry name" value="P-loop_NTPase"/>
</dbReference>
<proteinExistence type="inferred from homology"/>
<protein>
    <submittedName>
        <fullName evidence="14">Hsp70 subfamily B suppressor 1-like protein</fullName>
    </submittedName>
</protein>
<dbReference type="OMA" id="VVQITCH"/>
<evidence type="ECO:0000313" key="16">
    <source>
        <dbReference type="Proteomes" id="UP000011087"/>
    </source>
</evidence>
<dbReference type="FunFam" id="3.40.50.300:FF:000204">
    <property type="entry name" value="Translation elongation factor Tu"/>
    <property type="match status" value="1"/>
</dbReference>
<gene>
    <name evidence="14" type="primary">HBS1</name>
    <name evidence="14" type="ORF">GUITHDRAFT_120483</name>
</gene>
<evidence type="ECO:0000313" key="14">
    <source>
        <dbReference type="EMBL" id="EKX33317.1"/>
    </source>
</evidence>
<dbReference type="FunFam" id="2.40.30.10:FF:000070">
    <property type="entry name" value="Translation elongation factor EF-1 subunit"/>
    <property type="match status" value="1"/>
</dbReference>
<dbReference type="InterPro" id="IPR004161">
    <property type="entry name" value="EFTu-like_2"/>
</dbReference>
<dbReference type="PROSITE" id="PS00301">
    <property type="entry name" value="G_TR_1"/>
    <property type="match status" value="1"/>
</dbReference>
<evidence type="ECO:0000259" key="13">
    <source>
        <dbReference type="PROSITE" id="PS51722"/>
    </source>
</evidence>
<dbReference type="CDD" id="cd04093">
    <property type="entry name" value="HBS1_C_III"/>
    <property type="match status" value="1"/>
</dbReference>
<feature type="compositionally biased region" description="Basic and acidic residues" evidence="12">
    <location>
        <begin position="157"/>
        <end position="171"/>
    </location>
</feature>
<evidence type="ECO:0000256" key="12">
    <source>
        <dbReference type="SAM" id="MobiDB-lite"/>
    </source>
</evidence>
<keyword evidence="4" id="KW-0963">Cytoplasm</keyword>
<dbReference type="CDD" id="cd16267">
    <property type="entry name" value="HBS1-like_II"/>
    <property type="match status" value="1"/>
</dbReference>
<evidence type="ECO:0000256" key="9">
    <source>
        <dbReference type="ARBA" id="ARBA00022917"/>
    </source>
</evidence>
<dbReference type="GeneID" id="17290069"/>
<keyword evidence="5" id="KW-0150">Chloroplast</keyword>
<dbReference type="Pfam" id="PF22594">
    <property type="entry name" value="GTP-eEF1A_C"/>
    <property type="match status" value="1"/>
</dbReference>
<evidence type="ECO:0000256" key="2">
    <source>
        <dbReference type="ARBA" id="ARBA00004496"/>
    </source>
</evidence>
<dbReference type="Pfam" id="PF03144">
    <property type="entry name" value="GTP_EFTU_D2"/>
    <property type="match status" value="1"/>
</dbReference>
<dbReference type="RefSeq" id="XP_005820297.1">
    <property type="nucleotide sequence ID" value="XM_005820240.1"/>
</dbReference>
<dbReference type="GO" id="GO:0005525">
    <property type="term" value="F:GTP binding"/>
    <property type="evidence" value="ECO:0007669"/>
    <property type="project" value="UniProtKB-KW"/>
</dbReference>
<keyword evidence="16" id="KW-1185">Reference proteome</keyword>
<evidence type="ECO:0000313" key="15">
    <source>
        <dbReference type="EnsemblProtists" id="EKX33317"/>
    </source>
</evidence>
<dbReference type="PROSITE" id="PS51722">
    <property type="entry name" value="G_TR_2"/>
    <property type="match status" value="1"/>
</dbReference>
<dbReference type="Gene3D" id="2.30.30.140">
    <property type="match status" value="1"/>
</dbReference>